<reference evidence="1" key="1">
    <citation type="submission" date="2021-02" db="EMBL/GenBank/DDBJ databases">
        <authorList>
            <person name="Nowell W R."/>
        </authorList>
    </citation>
    <scope>NUCLEOTIDE SEQUENCE</scope>
</reference>
<dbReference type="AlphaFoldDB" id="A0A816EP27"/>
<name>A0A816EP27_9BILA</name>
<organism evidence="1 2">
    <name type="scientific">Rotaria magnacalcarata</name>
    <dbReference type="NCBI Taxonomy" id="392030"/>
    <lineage>
        <taxon>Eukaryota</taxon>
        <taxon>Metazoa</taxon>
        <taxon>Spiralia</taxon>
        <taxon>Gnathifera</taxon>
        <taxon>Rotifera</taxon>
        <taxon>Eurotatoria</taxon>
        <taxon>Bdelloidea</taxon>
        <taxon>Philodinida</taxon>
        <taxon>Philodinidae</taxon>
        <taxon>Rotaria</taxon>
    </lineage>
</organism>
<evidence type="ECO:0000313" key="2">
    <source>
        <dbReference type="Proteomes" id="UP000663834"/>
    </source>
</evidence>
<dbReference type="Proteomes" id="UP000663834">
    <property type="component" value="Unassembled WGS sequence"/>
</dbReference>
<gene>
    <name evidence="1" type="ORF">KQP761_LOCUS29802</name>
</gene>
<evidence type="ECO:0000313" key="1">
    <source>
        <dbReference type="EMBL" id="CAF1650052.1"/>
    </source>
</evidence>
<protein>
    <submittedName>
        <fullName evidence="1">Uncharacterized protein</fullName>
    </submittedName>
</protein>
<sequence>MMPQAGALIDGVNLHLSKLTRKSRRRHRIAAPAEDADVLQSFFILLSKRVSRVIRNEYLWRIHIGDSTMSLMMFNDQCHNVLKLLSRLVSLRVTLTNVIGGWSLISSSLRYHQTRLLQRLHLIDIKPHEFDKLLRNHFIKQLHTLLVDVTPSNPSICHQVEGSYLVKVCSRMSLLRICRLPFNHEDDNANQIENDLLRSHMPLSNLLNTNHPRILTIGVHTSRFLERLLLCIPLIENLSFGVRDRDIGENDVHDRIRLPATIDAHLLQYLSRLRINCLNNISFHRTIALLSSIFSQLCQLSLKLEANTLTFGSSIISGDTTQQLCIDRLKPMATYSLNLLSCQMSTNVTKLFPRANTLSLCGYKKINRLRDLGKSGYSITSLVPWSLLAHIEINHSDVITQHTLESLLRLAYNANTLEIFDDRGILFRTILHTGDNFGTLINQQIKSLDIYDASWALQNVQRFCILLSNQYPNLKTLSFTICDSYRHWNWKPSRIDDGKNKSTKRIVNLIYLLVSHLQQLI</sequence>
<dbReference type="EMBL" id="CAJNOW010016404">
    <property type="protein sequence ID" value="CAF1650052.1"/>
    <property type="molecule type" value="Genomic_DNA"/>
</dbReference>
<proteinExistence type="predicted"/>
<comment type="caution">
    <text evidence="1">The sequence shown here is derived from an EMBL/GenBank/DDBJ whole genome shotgun (WGS) entry which is preliminary data.</text>
</comment>
<accession>A0A816EP27</accession>